<reference evidence="4 5" key="1">
    <citation type="journal article" date="2012" name="MBio">
        <title>Comparative genome analysis of three eukaryotic parasites with differing abilities to transform leukocytes reveals key mediators of Theileria-induced leukocyte transformation.</title>
        <authorList>
            <person name="Hayashida K."/>
            <person name="Hara Y."/>
            <person name="Abe T."/>
            <person name="Yamasaki C."/>
            <person name="Toyoda A."/>
            <person name="Kosuge T."/>
            <person name="Suzuki Y."/>
            <person name="Sato Y."/>
            <person name="Kawashima S."/>
            <person name="Katayama T."/>
            <person name="Wakaguri H."/>
            <person name="Inoue N."/>
            <person name="Homma K."/>
            <person name="Tada-Umezaki M."/>
            <person name="Yagi Y."/>
            <person name="Fujii Y."/>
            <person name="Habara T."/>
            <person name="Kanehisa M."/>
            <person name="Watanabe H."/>
            <person name="Ito K."/>
            <person name="Gojobori T."/>
            <person name="Sugawara H."/>
            <person name="Imanishi T."/>
            <person name="Weir W."/>
            <person name="Gardner M."/>
            <person name="Pain A."/>
            <person name="Shiels B."/>
            <person name="Hattori M."/>
            <person name="Nene V."/>
            <person name="Sugimoto C."/>
        </authorList>
    </citation>
    <scope>NUCLEOTIDE SEQUENCE [LARGE SCALE GENOMIC DNA]</scope>
    <source>
        <strain evidence="4 5">Shintoku</strain>
    </source>
</reference>
<keyword evidence="3" id="KW-0472">Membrane</keyword>
<feature type="transmembrane region" description="Helical" evidence="3">
    <location>
        <begin position="7"/>
        <end position="27"/>
    </location>
</feature>
<feature type="region of interest" description="Disordered" evidence="2">
    <location>
        <begin position="67"/>
        <end position="90"/>
    </location>
</feature>
<proteinExistence type="predicted"/>
<evidence type="ECO:0000256" key="2">
    <source>
        <dbReference type="SAM" id="MobiDB-lite"/>
    </source>
</evidence>
<evidence type="ECO:0000313" key="5">
    <source>
        <dbReference type="Proteomes" id="UP000003786"/>
    </source>
</evidence>
<name>J4C7D5_THEOR</name>
<feature type="compositionally biased region" description="Polar residues" evidence="2">
    <location>
        <begin position="67"/>
        <end position="87"/>
    </location>
</feature>
<evidence type="ECO:0000313" key="4">
    <source>
        <dbReference type="EMBL" id="BAM38848.1"/>
    </source>
</evidence>
<dbReference type="KEGG" id="tot:TOT_010000315"/>
<dbReference type="AlphaFoldDB" id="J4C7D5"/>
<gene>
    <name evidence="4" type="ORF">TOT_010000315</name>
</gene>
<accession>J4C7D5</accession>
<dbReference type="eggNOG" id="ENOG502TN6T">
    <property type="taxonomic scope" value="Eukaryota"/>
</dbReference>
<keyword evidence="1" id="KW-0175">Coiled coil</keyword>
<sequence>MIVASPSFIFAYVFNTTLTLFLMSSFISPVARENITKLQYLLQNTLYTYAEIISSLGFESSKDLNDTGSSAGSKSQVGDGDSSANSRDSFKAGNKLDMNFISEKVERLGILNDQIQSHVDLLPDSSLSREELLQRIDIVNKECERVSEEIELLTLIIKFTVLNKSKMATLFSLDDTSLNDDDISVINFNVERSISPLYSIIRSSVNSACVLSQTAGCLKELEKVQPLSCNVSYPAVNLGYTENITILKKFGKKFALLFNRHRQYYNKRDLLSTLEELSSKVNDLKKDIEAEVKTIFMYEKVNSKYYPLSKDSSLLGVTENETDLTILYIRDKLEASSTTISQSKKRIVRMYLEFAVKLFMCLKLLNENIHSTSSAINSEVTRELVPLKTESNNDIRCCNIEPTKVSLFKLLSLSYHKFSLEIQKESTFQDLSKMMTLVKETLDDAVSEGVTEFSFDDQLVKLYSILDTDSASAT</sequence>
<dbReference type="RefSeq" id="XP_009689149.1">
    <property type="nucleotide sequence ID" value="XM_009690854.1"/>
</dbReference>
<feature type="coiled-coil region" evidence="1">
    <location>
        <begin position="267"/>
        <end position="294"/>
    </location>
</feature>
<dbReference type="EMBL" id="AP011946">
    <property type="protein sequence ID" value="BAM38848.1"/>
    <property type="molecule type" value="Genomic_DNA"/>
</dbReference>
<dbReference type="VEuPathDB" id="PiroplasmaDB:TOT_010000315"/>
<keyword evidence="3" id="KW-1133">Transmembrane helix</keyword>
<keyword evidence="3" id="KW-0812">Transmembrane</keyword>
<dbReference type="Proteomes" id="UP000003786">
    <property type="component" value="Chromosome 1"/>
</dbReference>
<organism evidence="4 5">
    <name type="scientific">Theileria orientalis strain Shintoku</name>
    <dbReference type="NCBI Taxonomy" id="869250"/>
    <lineage>
        <taxon>Eukaryota</taxon>
        <taxon>Sar</taxon>
        <taxon>Alveolata</taxon>
        <taxon>Apicomplexa</taxon>
        <taxon>Aconoidasida</taxon>
        <taxon>Piroplasmida</taxon>
        <taxon>Theileriidae</taxon>
        <taxon>Theileria</taxon>
    </lineage>
</organism>
<evidence type="ECO:0000256" key="3">
    <source>
        <dbReference type="SAM" id="Phobius"/>
    </source>
</evidence>
<keyword evidence="5" id="KW-1185">Reference proteome</keyword>
<dbReference type="GeneID" id="20713241"/>
<dbReference type="OrthoDB" id="361725at2759"/>
<protein>
    <submittedName>
        <fullName evidence="4">Uncharacterized protein</fullName>
    </submittedName>
</protein>
<evidence type="ECO:0000256" key="1">
    <source>
        <dbReference type="SAM" id="Coils"/>
    </source>
</evidence>